<evidence type="ECO:0000313" key="1">
    <source>
        <dbReference type="EMBL" id="OZC09324.1"/>
    </source>
</evidence>
<keyword evidence="2" id="KW-1185">Reference proteome</keyword>
<dbReference type="EMBL" id="KZ269995">
    <property type="protein sequence ID" value="OZC09324.1"/>
    <property type="molecule type" value="Genomic_DNA"/>
</dbReference>
<proteinExistence type="predicted"/>
<dbReference type="AlphaFoldDB" id="A0A238BWE8"/>
<dbReference type="Proteomes" id="UP000242913">
    <property type="component" value="Unassembled WGS sequence"/>
</dbReference>
<feature type="non-terminal residue" evidence="1">
    <location>
        <position position="62"/>
    </location>
</feature>
<organism evidence="1 2">
    <name type="scientific">Onchocerca flexuosa</name>
    <dbReference type="NCBI Taxonomy" id="387005"/>
    <lineage>
        <taxon>Eukaryota</taxon>
        <taxon>Metazoa</taxon>
        <taxon>Ecdysozoa</taxon>
        <taxon>Nematoda</taxon>
        <taxon>Chromadorea</taxon>
        <taxon>Rhabditida</taxon>
        <taxon>Spirurina</taxon>
        <taxon>Spiruromorpha</taxon>
        <taxon>Filarioidea</taxon>
        <taxon>Onchocercidae</taxon>
        <taxon>Onchocerca</taxon>
    </lineage>
</organism>
<sequence>KLRILITKYLSNNSPRIITSSPASLPGATYILYLMQDNYAILFPTTIYYWNNNKEYQLEENI</sequence>
<feature type="non-terminal residue" evidence="1">
    <location>
        <position position="1"/>
    </location>
</feature>
<reference evidence="1 2" key="1">
    <citation type="submission" date="2015-12" db="EMBL/GenBank/DDBJ databases">
        <title>Draft genome of the nematode, Onchocerca flexuosa.</title>
        <authorList>
            <person name="Mitreva M."/>
        </authorList>
    </citation>
    <scope>NUCLEOTIDE SEQUENCE [LARGE SCALE GENOMIC DNA]</scope>
    <source>
        <strain evidence="1">Red Deer</strain>
    </source>
</reference>
<gene>
    <name evidence="1" type="ORF">X798_03665</name>
</gene>
<accession>A0A238BWE8</accession>
<evidence type="ECO:0000313" key="2">
    <source>
        <dbReference type="Proteomes" id="UP000242913"/>
    </source>
</evidence>
<protein>
    <submittedName>
        <fullName evidence="1">Uncharacterized protein</fullName>
    </submittedName>
</protein>
<name>A0A238BWE8_9BILA</name>